<reference evidence="1" key="1">
    <citation type="submission" date="2018-12" db="EMBL/GenBank/DDBJ databases">
        <authorList>
            <person name="Sun L."/>
            <person name="Chen Z."/>
        </authorList>
    </citation>
    <scope>NUCLEOTIDE SEQUENCE [LARGE SCALE GENOMIC DNA]</scope>
    <source>
        <strain evidence="1">3-2-2</strain>
    </source>
</reference>
<protein>
    <recommendedName>
        <fullName evidence="3">Secreted repeat protein with Y-X4-D motif</fullName>
    </recommendedName>
</protein>
<dbReference type="Proteomes" id="UP000287156">
    <property type="component" value="Unassembled WGS sequence"/>
</dbReference>
<name>A0A429XXE3_9BACI</name>
<comment type="caution">
    <text evidence="1">The sequence shown here is derived from an EMBL/GenBank/DDBJ whole genome shotgun (WGS) entry which is preliminary data.</text>
</comment>
<keyword evidence="2" id="KW-1185">Reference proteome</keyword>
<dbReference type="AlphaFoldDB" id="A0A429XXE3"/>
<gene>
    <name evidence="1" type="ORF">D4T97_014600</name>
</gene>
<organism evidence="1 2">
    <name type="scientific">Siminovitchia acidinfaciens</name>
    <dbReference type="NCBI Taxonomy" id="2321395"/>
    <lineage>
        <taxon>Bacteria</taxon>
        <taxon>Bacillati</taxon>
        <taxon>Bacillota</taxon>
        <taxon>Bacilli</taxon>
        <taxon>Bacillales</taxon>
        <taxon>Bacillaceae</taxon>
        <taxon>Siminovitchia</taxon>
    </lineage>
</organism>
<evidence type="ECO:0000313" key="1">
    <source>
        <dbReference type="EMBL" id="RST73145.1"/>
    </source>
</evidence>
<dbReference type="InterPro" id="IPR005297">
    <property type="entry name" value="Lipoprotein_repeat"/>
</dbReference>
<dbReference type="PANTHER" id="PTHR39335:SF1">
    <property type="entry name" value="BLL4220 PROTEIN"/>
    <property type="match status" value="1"/>
</dbReference>
<sequence length="110" mass="12678">MENTEVGEYLADSKGMTLYYFENDEPKKSNCSGECLGNWPAFFAKDFNVPYGFDKKDFGTITREDINAKQVTYKGYPLYYFAKDQQEGDVNGQGVKDAWYIIAKDTEFEK</sequence>
<proteinExistence type="predicted"/>
<dbReference type="GO" id="GO:0043448">
    <property type="term" value="P:alkane catabolic process"/>
    <property type="evidence" value="ECO:0007669"/>
    <property type="project" value="TreeGrafter"/>
</dbReference>
<accession>A0A429XXE3</accession>
<dbReference type="EMBL" id="QYTV02000006">
    <property type="protein sequence ID" value="RST73145.1"/>
    <property type="molecule type" value="Genomic_DNA"/>
</dbReference>
<evidence type="ECO:0000313" key="2">
    <source>
        <dbReference type="Proteomes" id="UP000287156"/>
    </source>
</evidence>
<dbReference type="OrthoDB" id="9800666at2"/>
<dbReference type="Pfam" id="PF03640">
    <property type="entry name" value="Lipoprotein_15"/>
    <property type="match status" value="2"/>
</dbReference>
<evidence type="ECO:0008006" key="3">
    <source>
        <dbReference type="Google" id="ProtNLM"/>
    </source>
</evidence>
<dbReference type="PANTHER" id="PTHR39335">
    <property type="entry name" value="BLL4220 PROTEIN"/>
    <property type="match status" value="1"/>
</dbReference>